<dbReference type="GO" id="GO:0005886">
    <property type="term" value="C:plasma membrane"/>
    <property type="evidence" value="ECO:0007669"/>
    <property type="project" value="UniProtKB-SubCell"/>
</dbReference>
<evidence type="ECO:0000313" key="9">
    <source>
        <dbReference type="EMBL" id="AMY68091.1"/>
    </source>
</evidence>
<evidence type="ECO:0000256" key="2">
    <source>
        <dbReference type="ARBA" id="ARBA00005811"/>
    </source>
</evidence>
<accession>A0A159YZV0</accession>
<organism evidence="9 10">
    <name type="scientific">Frigidibacter mobilis</name>
    <dbReference type="NCBI Taxonomy" id="1335048"/>
    <lineage>
        <taxon>Bacteria</taxon>
        <taxon>Pseudomonadati</taxon>
        <taxon>Pseudomonadota</taxon>
        <taxon>Alphaproteobacteria</taxon>
        <taxon>Rhodobacterales</taxon>
        <taxon>Paracoccaceae</taxon>
        <taxon>Frigidibacter</taxon>
    </lineage>
</organism>
<gene>
    <name evidence="9" type="ORF">AKL17_0832</name>
</gene>
<dbReference type="PANTHER" id="PTHR30558">
    <property type="entry name" value="EXBD MEMBRANE COMPONENT OF PMF-DRIVEN MACROMOLECULE IMPORT SYSTEM"/>
    <property type="match status" value="1"/>
</dbReference>
<dbReference type="RefSeq" id="WP_066809942.1">
    <property type="nucleotide sequence ID" value="NZ_CP012661.1"/>
</dbReference>
<protein>
    <submittedName>
        <fullName evidence="9">Biopolymer transport protein ExbD/TolR</fullName>
    </submittedName>
</protein>
<comment type="similarity">
    <text evidence="2 7">Belongs to the ExbD/TolR family.</text>
</comment>
<keyword evidence="6 8" id="KW-0472">Membrane</keyword>
<keyword evidence="4 7" id="KW-0812">Transmembrane</keyword>
<evidence type="ECO:0000256" key="7">
    <source>
        <dbReference type="RuleBase" id="RU003879"/>
    </source>
</evidence>
<dbReference type="GO" id="GO:0022857">
    <property type="term" value="F:transmembrane transporter activity"/>
    <property type="evidence" value="ECO:0007669"/>
    <property type="project" value="InterPro"/>
</dbReference>
<dbReference type="OrthoDB" id="8479787at2"/>
<evidence type="ECO:0000313" key="10">
    <source>
        <dbReference type="Proteomes" id="UP000076128"/>
    </source>
</evidence>
<feature type="transmembrane region" description="Helical" evidence="8">
    <location>
        <begin position="15"/>
        <end position="33"/>
    </location>
</feature>
<dbReference type="GO" id="GO:0015031">
    <property type="term" value="P:protein transport"/>
    <property type="evidence" value="ECO:0007669"/>
    <property type="project" value="UniProtKB-KW"/>
</dbReference>
<evidence type="ECO:0000256" key="4">
    <source>
        <dbReference type="ARBA" id="ARBA00022692"/>
    </source>
</evidence>
<evidence type="ECO:0000256" key="8">
    <source>
        <dbReference type="SAM" id="Phobius"/>
    </source>
</evidence>
<dbReference type="STRING" id="1335048.AKL17_0832"/>
<dbReference type="AlphaFoldDB" id="A0A159YZV0"/>
<keyword evidence="7" id="KW-0813">Transport</keyword>
<proteinExistence type="inferred from homology"/>
<reference evidence="9 10" key="1">
    <citation type="submission" date="2015-09" db="EMBL/GenBank/DDBJ databases">
        <title>Complete genome sequence of Defluviimonas alba cai42t isolated from an oilfield in Xinjiang.</title>
        <authorList>
            <person name="Geng S."/>
            <person name="Pan X."/>
            <person name="Wu X."/>
        </authorList>
    </citation>
    <scope>NUCLEOTIDE SEQUENCE [LARGE SCALE GENOMIC DNA]</scope>
    <source>
        <strain evidence="10">cai42</strain>
    </source>
</reference>
<comment type="subcellular location">
    <subcellularLocation>
        <location evidence="1">Cell membrane</location>
        <topology evidence="1">Single-pass membrane protein</topology>
    </subcellularLocation>
    <subcellularLocation>
        <location evidence="7">Cell membrane</location>
        <topology evidence="7">Single-pass type II membrane protein</topology>
    </subcellularLocation>
</comment>
<keyword evidence="10" id="KW-1185">Reference proteome</keyword>
<dbReference type="PATRIC" id="fig|1335048.3.peg.863"/>
<dbReference type="EMBL" id="CP012661">
    <property type="protein sequence ID" value="AMY68091.1"/>
    <property type="molecule type" value="Genomic_DNA"/>
</dbReference>
<keyword evidence="7" id="KW-0653">Protein transport</keyword>
<evidence type="ECO:0000256" key="6">
    <source>
        <dbReference type="ARBA" id="ARBA00023136"/>
    </source>
</evidence>
<dbReference type="Proteomes" id="UP000076128">
    <property type="component" value="Chromosome"/>
</dbReference>
<name>A0A159YZV0_9RHOB</name>
<keyword evidence="3" id="KW-1003">Cell membrane</keyword>
<dbReference type="Pfam" id="PF02472">
    <property type="entry name" value="ExbD"/>
    <property type="match status" value="1"/>
</dbReference>
<evidence type="ECO:0000256" key="5">
    <source>
        <dbReference type="ARBA" id="ARBA00022989"/>
    </source>
</evidence>
<sequence>MDFSDPPRKAPAENLLPMINVVFLLLIFFLISAQLTPPEPFPVTPPEAEAEAEAEGDFTLHLDASGEVGYRDAIGQDQALAALTAARDGYCATEDCEAAPPALLLRADGAVPAARLAALMPALGQLGFARVDLVTALP</sequence>
<keyword evidence="5 8" id="KW-1133">Transmembrane helix</keyword>
<evidence type="ECO:0000256" key="1">
    <source>
        <dbReference type="ARBA" id="ARBA00004162"/>
    </source>
</evidence>
<dbReference type="KEGG" id="daa:AKL17_0832"/>
<dbReference type="InterPro" id="IPR003400">
    <property type="entry name" value="ExbD"/>
</dbReference>
<evidence type="ECO:0000256" key="3">
    <source>
        <dbReference type="ARBA" id="ARBA00022475"/>
    </source>
</evidence>